<evidence type="ECO:0000313" key="2">
    <source>
        <dbReference type="EMBL" id="WWC61179.1"/>
    </source>
</evidence>
<dbReference type="KEGG" id="kdj:28967476"/>
<dbReference type="GeneID" id="28967476"/>
<organism evidence="1">
    <name type="scientific">Kwoniella dejecticola CBS 10117</name>
    <dbReference type="NCBI Taxonomy" id="1296121"/>
    <lineage>
        <taxon>Eukaryota</taxon>
        <taxon>Fungi</taxon>
        <taxon>Dikarya</taxon>
        <taxon>Basidiomycota</taxon>
        <taxon>Agaricomycotina</taxon>
        <taxon>Tremellomycetes</taxon>
        <taxon>Tremellales</taxon>
        <taxon>Cryptococcaceae</taxon>
        <taxon>Kwoniella</taxon>
    </lineage>
</organism>
<dbReference type="EMBL" id="KI894030">
    <property type="protein sequence ID" value="OBR86059.1"/>
    <property type="molecule type" value="Genomic_DNA"/>
</dbReference>
<dbReference type="Proteomes" id="UP000078595">
    <property type="component" value="Chromosome 4"/>
</dbReference>
<gene>
    <name evidence="1" type="ORF">I303_03777</name>
    <name evidence="2" type="ORF">I303_103759</name>
</gene>
<reference evidence="2" key="3">
    <citation type="submission" date="2024-02" db="EMBL/GenBank/DDBJ databases">
        <title>Comparative genomics of Cryptococcus and Kwoniella reveals pathogenesis evolution and contrasting modes of karyotype evolution via chromosome fusion or intercentromeric recombination.</title>
        <authorList>
            <person name="Coelho M.A."/>
            <person name="David-Palma M."/>
            <person name="Shea T."/>
            <person name="Bowers K."/>
            <person name="McGinley-Smith S."/>
            <person name="Mohammad A.W."/>
            <person name="Gnirke A."/>
            <person name="Yurkov A.M."/>
            <person name="Nowrousian M."/>
            <person name="Sun S."/>
            <person name="Cuomo C.A."/>
            <person name="Heitman J."/>
        </authorList>
    </citation>
    <scope>NUCLEOTIDE SEQUENCE</scope>
    <source>
        <strain evidence="2">CBS 10117</strain>
    </source>
</reference>
<sequence>MSAWASSQTGGPLFIPPSCIPAFDGTSHRQDASAWTDNSDFWQRHQGGYDPADQTGNVAYNDYSGAAHDPNFAQLVWPPMDNTGAEYDKLFEGLDNPAQGEQASEPF</sequence>
<keyword evidence="3" id="KW-1185">Reference proteome</keyword>
<evidence type="ECO:0000313" key="3">
    <source>
        <dbReference type="Proteomes" id="UP000078595"/>
    </source>
</evidence>
<dbReference type="VEuPathDB" id="FungiDB:I303_03777"/>
<proteinExistence type="predicted"/>
<reference evidence="2" key="2">
    <citation type="submission" date="2013-07" db="EMBL/GenBank/DDBJ databases">
        <authorList>
            <consortium name="The Broad Institute Genome Sequencing Platform"/>
            <person name="Cuomo C."/>
            <person name="Litvintseva A."/>
            <person name="Chen Y."/>
            <person name="Heitman J."/>
            <person name="Sun S."/>
            <person name="Springer D."/>
            <person name="Dromer F."/>
            <person name="Young S.K."/>
            <person name="Zeng Q."/>
            <person name="Gargeya S."/>
            <person name="Fitzgerald M."/>
            <person name="Abouelleil A."/>
            <person name="Alvarado L."/>
            <person name="Berlin A.M."/>
            <person name="Chapman S.B."/>
            <person name="Dewar J."/>
            <person name="Goldberg J."/>
            <person name="Griggs A."/>
            <person name="Gujja S."/>
            <person name="Hansen M."/>
            <person name="Howarth C."/>
            <person name="Imamovic A."/>
            <person name="Larimer J."/>
            <person name="McCowan C."/>
            <person name="Murphy C."/>
            <person name="Pearson M."/>
            <person name="Priest M."/>
            <person name="Roberts A."/>
            <person name="Saif S."/>
            <person name="Shea T."/>
            <person name="Sykes S."/>
            <person name="Wortman J."/>
            <person name="Nusbaum C."/>
            <person name="Birren B."/>
        </authorList>
    </citation>
    <scope>NUCLEOTIDE SEQUENCE</scope>
    <source>
        <strain evidence="2">CBS 10117</strain>
    </source>
</reference>
<evidence type="ECO:0000313" key="1">
    <source>
        <dbReference type="EMBL" id="OBR86059.1"/>
    </source>
</evidence>
<reference evidence="1" key="1">
    <citation type="submission" date="2013-07" db="EMBL/GenBank/DDBJ databases">
        <title>The Genome Sequence of Cryptococcus dejecticola CBS10117.</title>
        <authorList>
            <consortium name="The Broad Institute Genome Sequencing Platform"/>
            <person name="Cuomo C."/>
            <person name="Litvintseva A."/>
            <person name="Chen Y."/>
            <person name="Heitman J."/>
            <person name="Sun S."/>
            <person name="Springer D."/>
            <person name="Dromer F."/>
            <person name="Young S.K."/>
            <person name="Zeng Q."/>
            <person name="Gargeya S."/>
            <person name="Fitzgerald M."/>
            <person name="Abouelleil A."/>
            <person name="Alvarado L."/>
            <person name="Berlin A.M."/>
            <person name="Chapman S.B."/>
            <person name="Dewar J."/>
            <person name="Goldberg J."/>
            <person name="Griggs A."/>
            <person name="Gujja S."/>
            <person name="Hansen M."/>
            <person name="Howarth C."/>
            <person name="Imamovic A."/>
            <person name="Larimer J."/>
            <person name="McCowan C."/>
            <person name="Murphy C."/>
            <person name="Pearson M."/>
            <person name="Priest M."/>
            <person name="Roberts A."/>
            <person name="Saif S."/>
            <person name="Shea T."/>
            <person name="Sykes S."/>
            <person name="Wortman J."/>
            <person name="Nusbaum C."/>
            <person name="Birren B."/>
        </authorList>
    </citation>
    <scope>NUCLEOTIDE SEQUENCE [LARGE SCALE GENOMIC DNA]</scope>
    <source>
        <strain evidence="1">CBS 10117</strain>
    </source>
</reference>
<dbReference type="AlphaFoldDB" id="A0A1A6A7M5"/>
<name>A0A1A6A7M5_9TREE</name>
<protein>
    <submittedName>
        <fullName evidence="1">Uncharacterized protein</fullName>
    </submittedName>
</protein>
<accession>A0A1A6A7M5</accession>
<dbReference type="EMBL" id="CP144533">
    <property type="protein sequence ID" value="WWC61179.1"/>
    <property type="molecule type" value="Genomic_DNA"/>
</dbReference>
<dbReference type="RefSeq" id="XP_018263901.1">
    <property type="nucleotide sequence ID" value="XM_018407093.1"/>
</dbReference>